<evidence type="ECO:0000256" key="5">
    <source>
        <dbReference type="ARBA" id="ARBA00023157"/>
    </source>
</evidence>
<dbReference type="eggNOG" id="ENOG502SU1D">
    <property type="taxonomic scope" value="Eukaryota"/>
</dbReference>
<comment type="similarity">
    <text evidence="2">Belongs to the AVIT (prokineticin) family.</text>
</comment>
<sequence>MAGWLYKTSASLLARVGRPLVSAVGNVCTRSKVPHLQHPQSSPWRTAQRQLGTMRSFVLLFFTLLLVSRGSSAVITGACEKDYQCGGGMCCAVSLWMRSLRMCAPAGQEGDDCHPLSYKIPFNGKRLHHTCPCLPNLMCITLEEGRNKCLSPLKYPDYFL</sequence>
<dbReference type="GO" id="GO:0001525">
    <property type="term" value="P:angiogenesis"/>
    <property type="evidence" value="ECO:0007669"/>
    <property type="project" value="Ensembl"/>
</dbReference>
<reference evidence="7 8" key="1">
    <citation type="journal article" date="2021" name="G3 (Bethesda)">
        <title>Improved contiguity of the threespine stickleback genome using long-read sequencing.</title>
        <authorList>
            <person name="Nath S."/>
            <person name="Shaw D.E."/>
            <person name="White M.A."/>
        </authorList>
    </citation>
    <scope>NUCLEOTIDE SEQUENCE [LARGE SCALE GENOMIC DNA]</scope>
    <source>
        <strain evidence="7 8">Lake Benthic</strain>
    </source>
</reference>
<evidence type="ECO:0000313" key="7">
    <source>
        <dbReference type="Ensembl" id="ENSGACP00000015630.2"/>
    </source>
</evidence>
<dbReference type="STRING" id="69293.ENSGACP00000015630"/>
<dbReference type="AlphaFoldDB" id="G3PDF6"/>
<dbReference type="InParanoid" id="G3PDF6"/>
<dbReference type="GO" id="GO:0005576">
    <property type="term" value="C:extracellular region"/>
    <property type="evidence" value="ECO:0007669"/>
    <property type="project" value="UniProtKB-SubCell"/>
</dbReference>
<protein>
    <submittedName>
        <fullName evidence="7">Prokineticin 2</fullName>
    </submittedName>
</protein>
<dbReference type="PANTHER" id="PTHR18821">
    <property type="entry name" value="PROKINETICIN"/>
    <property type="match status" value="1"/>
</dbReference>
<organism evidence="7 8">
    <name type="scientific">Gasterosteus aculeatus aculeatus</name>
    <name type="common">three-spined stickleback</name>
    <dbReference type="NCBI Taxonomy" id="481459"/>
    <lineage>
        <taxon>Eukaryota</taxon>
        <taxon>Metazoa</taxon>
        <taxon>Chordata</taxon>
        <taxon>Craniata</taxon>
        <taxon>Vertebrata</taxon>
        <taxon>Euteleostomi</taxon>
        <taxon>Actinopterygii</taxon>
        <taxon>Neopterygii</taxon>
        <taxon>Teleostei</taxon>
        <taxon>Neoteleostei</taxon>
        <taxon>Acanthomorphata</taxon>
        <taxon>Eupercaria</taxon>
        <taxon>Perciformes</taxon>
        <taxon>Cottioidei</taxon>
        <taxon>Gasterosteales</taxon>
        <taxon>Gasterosteidae</taxon>
        <taxon>Gasterosteus</taxon>
    </lineage>
</organism>
<evidence type="ECO:0000256" key="4">
    <source>
        <dbReference type="ARBA" id="ARBA00022729"/>
    </source>
</evidence>
<dbReference type="GO" id="GO:0001935">
    <property type="term" value="P:endothelial cell proliferation"/>
    <property type="evidence" value="ECO:0007669"/>
    <property type="project" value="TreeGrafter"/>
</dbReference>
<comment type="subcellular location">
    <subcellularLocation>
        <location evidence="1">Secreted</location>
    </subcellularLocation>
</comment>
<dbReference type="InterPro" id="IPR023569">
    <property type="entry name" value="Prokineticin_domain"/>
</dbReference>
<dbReference type="KEGG" id="gat:120835288"/>
<dbReference type="Gene3D" id="2.10.80.10">
    <property type="entry name" value="Lipase, subunit A"/>
    <property type="match status" value="1"/>
</dbReference>
<evidence type="ECO:0000256" key="3">
    <source>
        <dbReference type="ARBA" id="ARBA00022525"/>
    </source>
</evidence>
<reference evidence="7" key="3">
    <citation type="submission" date="2025-09" db="UniProtKB">
        <authorList>
            <consortium name="Ensembl"/>
        </authorList>
    </citation>
    <scope>IDENTIFICATION</scope>
</reference>
<evidence type="ECO:0000256" key="2">
    <source>
        <dbReference type="ARBA" id="ARBA00006999"/>
    </source>
</evidence>
<reference evidence="7" key="2">
    <citation type="submission" date="2025-08" db="UniProtKB">
        <authorList>
            <consortium name="Ensembl"/>
        </authorList>
    </citation>
    <scope>IDENTIFICATION</scope>
</reference>
<evidence type="ECO:0000259" key="6">
    <source>
        <dbReference type="Pfam" id="PF06607"/>
    </source>
</evidence>
<keyword evidence="3" id="KW-0964">Secreted</keyword>
<dbReference type="GeneID" id="120835288"/>
<dbReference type="GO" id="GO:0009416">
    <property type="term" value="P:response to light stimulus"/>
    <property type="evidence" value="ECO:0007669"/>
    <property type="project" value="Ensembl"/>
</dbReference>
<dbReference type="RefSeq" id="XP_040060016.1">
    <property type="nucleotide sequence ID" value="XM_040204082.1"/>
</dbReference>
<dbReference type="Pfam" id="PF06607">
    <property type="entry name" value="Prokineticin"/>
    <property type="match status" value="1"/>
</dbReference>
<evidence type="ECO:0000256" key="1">
    <source>
        <dbReference type="ARBA" id="ARBA00004613"/>
    </source>
</evidence>
<dbReference type="PANTHER" id="PTHR18821:SF8">
    <property type="entry name" value="PROKINETICIN-2"/>
    <property type="match status" value="1"/>
</dbReference>
<dbReference type="Bgee" id="ENSGACG00000011815">
    <property type="expression patterns" value="Expressed in camera-type eye"/>
</dbReference>
<dbReference type="CTD" id="60675"/>
<dbReference type="OMA" id="NCHPLSH"/>
<keyword evidence="5" id="KW-1015">Disulfide bond</keyword>
<evidence type="ECO:0000313" key="8">
    <source>
        <dbReference type="Proteomes" id="UP000007635"/>
    </source>
</evidence>
<keyword evidence="8" id="KW-1185">Reference proteome</keyword>
<dbReference type="SUPFAM" id="SSF57190">
    <property type="entry name" value="Colipase-like"/>
    <property type="match status" value="2"/>
</dbReference>
<dbReference type="Proteomes" id="UP000007635">
    <property type="component" value="Chromosome XVII"/>
</dbReference>
<dbReference type="GeneTree" id="ENSGT00940000167138"/>
<accession>G3PDF6</accession>
<keyword evidence="4" id="KW-0732">Signal</keyword>
<proteinExistence type="inferred from homology"/>
<feature type="domain" description="Prokineticin" evidence="6">
    <location>
        <begin position="54"/>
        <end position="150"/>
    </location>
</feature>
<dbReference type="Ensembl" id="ENSGACT00000015661.2">
    <property type="protein sequence ID" value="ENSGACP00000015630.2"/>
    <property type="gene ID" value="ENSGACG00000011815.2"/>
</dbReference>
<dbReference type="InterPro" id="IPR009523">
    <property type="entry name" value="Prokineticin"/>
</dbReference>
<dbReference type="GO" id="GO:0030431">
    <property type="term" value="P:sleep"/>
    <property type="evidence" value="ECO:0007669"/>
    <property type="project" value="Ensembl"/>
</dbReference>
<name>G3PDF6_GASAC</name>